<name>A0A9W7CZS9_9STRA</name>
<dbReference type="Proteomes" id="UP001165121">
    <property type="component" value="Unassembled WGS sequence"/>
</dbReference>
<dbReference type="EMBL" id="BSXT01001789">
    <property type="protein sequence ID" value="GMF45125.1"/>
    <property type="molecule type" value="Genomic_DNA"/>
</dbReference>
<reference evidence="1" key="1">
    <citation type="submission" date="2023-04" db="EMBL/GenBank/DDBJ databases">
        <title>Phytophthora fragariaefolia NBRC 109709.</title>
        <authorList>
            <person name="Ichikawa N."/>
            <person name="Sato H."/>
            <person name="Tonouchi N."/>
        </authorList>
    </citation>
    <scope>NUCLEOTIDE SEQUENCE</scope>
    <source>
        <strain evidence="1">NBRC 109709</strain>
    </source>
</reference>
<keyword evidence="2" id="KW-1185">Reference proteome</keyword>
<comment type="caution">
    <text evidence="1">The sequence shown here is derived from an EMBL/GenBank/DDBJ whole genome shotgun (WGS) entry which is preliminary data.</text>
</comment>
<gene>
    <name evidence="1" type="ORF">Pfra01_001601100</name>
</gene>
<protein>
    <submittedName>
        <fullName evidence="1">Unnamed protein product</fullName>
    </submittedName>
</protein>
<sequence>MSRRRNTGAARFLRWSRPAIVGALEAAVTHVAAAGGEGWQPVRRLIVDAGTAAHMDTDEQICNELRVHMPWASAPCGVAARHILKSSLLQSRLVTKDAPEAMGMRVELDDVLDGGDLVWNRLTSKLLRLRDHGRVSQPPIGGCDLFRESRRCIGISRS</sequence>
<accession>A0A9W7CZS9</accession>
<evidence type="ECO:0000313" key="1">
    <source>
        <dbReference type="EMBL" id="GMF45125.1"/>
    </source>
</evidence>
<evidence type="ECO:0000313" key="2">
    <source>
        <dbReference type="Proteomes" id="UP001165121"/>
    </source>
</evidence>
<proteinExistence type="predicted"/>
<organism evidence="1 2">
    <name type="scientific">Phytophthora fragariaefolia</name>
    <dbReference type="NCBI Taxonomy" id="1490495"/>
    <lineage>
        <taxon>Eukaryota</taxon>
        <taxon>Sar</taxon>
        <taxon>Stramenopiles</taxon>
        <taxon>Oomycota</taxon>
        <taxon>Peronosporomycetes</taxon>
        <taxon>Peronosporales</taxon>
        <taxon>Peronosporaceae</taxon>
        <taxon>Phytophthora</taxon>
    </lineage>
</organism>
<dbReference type="AlphaFoldDB" id="A0A9W7CZS9"/>